<accession>A0A3R6X321</accession>
<evidence type="ECO:0000313" key="2">
    <source>
        <dbReference type="EMBL" id="RHZ08451.1"/>
    </source>
</evidence>
<evidence type="ECO:0000259" key="1">
    <source>
        <dbReference type="PROSITE" id="PS51186"/>
    </source>
</evidence>
<name>A0A3R6X321_APHAT</name>
<sequence length="200" mass="22036">ISGIMIRTRHATSADESALVTCINEAFRPANLNLKKPECQHRCNLHEIRRLLSTANSTIFVAEQVLETDADGNAATTSSVVSGCVYVSWEYCDDDVLVGHLSLLSVPKEFSKRGIGSRLMDVGEALVARQATALTRDIRLDISVVSIRDDLRAFYERRGYKTTGKELDAPGFAATLNDQHAYVLLLEMQLHVPVLADFGN</sequence>
<dbReference type="Proteomes" id="UP000285430">
    <property type="component" value="Unassembled WGS sequence"/>
</dbReference>
<dbReference type="InterPro" id="IPR016181">
    <property type="entry name" value="Acyl_CoA_acyltransferase"/>
</dbReference>
<dbReference type="VEuPathDB" id="FungiDB:H257_09858"/>
<evidence type="ECO:0000313" key="3">
    <source>
        <dbReference type="Proteomes" id="UP000285430"/>
    </source>
</evidence>
<feature type="domain" description="N-acetyltransferase" evidence="1">
    <location>
        <begin position="6"/>
        <end position="189"/>
    </location>
</feature>
<gene>
    <name evidence="2" type="ORF">DYB37_013120</name>
</gene>
<reference evidence="2 3" key="1">
    <citation type="submission" date="2018-08" db="EMBL/GenBank/DDBJ databases">
        <title>Aphanomyces genome sequencing and annotation.</title>
        <authorList>
            <person name="Minardi D."/>
            <person name="Oidtmann B."/>
            <person name="Van Der Giezen M."/>
            <person name="Studholme D.J."/>
        </authorList>
    </citation>
    <scope>NUCLEOTIDE SEQUENCE [LARGE SCALE GENOMIC DNA]</scope>
    <source>
        <strain evidence="2 3">Da</strain>
    </source>
</reference>
<dbReference type="GO" id="GO:0016747">
    <property type="term" value="F:acyltransferase activity, transferring groups other than amino-acyl groups"/>
    <property type="evidence" value="ECO:0007669"/>
    <property type="project" value="InterPro"/>
</dbReference>
<feature type="non-terminal residue" evidence="2">
    <location>
        <position position="1"/>
    </location>
</feature>
<dbReference type="SUPFAM" id="SSF55729">
    <property type="entry name" value="Acyl-CoA N-acyltransferases (Nat)"/>
    <property type="match status" value="1"/>
</dbReference>
<comment type="caution">
    <text evidence="2">The sequence shown here is derived from an EMBL/GenBank/DDBJ whole genome shotgun (WGS) entry which is preliminary data.</text>
</comment>
<dbReference type="InterPro" id="IPR000182">
    <property type="entry name" value="GNAT_dom"/>
</dbReference>
<dbReference type="PROSITE" id="PS51186">
    <property type="entry name" value="GNAT"/>
    <property type="match status" value="1"/>
</dbReference>
<dbReference type="CDD" id="cd04301">
    <property type="entry name" value="NAT_SF"/>
    <property type="match status" value="1"/>
</dbReference>
<organism evidence="2 3">
    <name type="scientific">Aphanomyces astaci</name>
    <name type="common">Crayfish plague agent</name>
    <dbReference type="NCBI Taxonomy" id="112090"/>
    <lineage>
        <taxon>Eukaryota</taxon>
        <taxon>Sar</taxon>
        <taxon>Stramenopiles</taxon>
        <taxon>Oomycota</taxon>
        <taxon>Saprolegniomycetes</taxon>
        <taxon>Saprolegniales</taxon>
        <taxon>Verrucalvaceae</taxon>
        <taxon>Aphanomyces</taxon>
    </lineage>
</organism>
<dbReference type="Gene3D" id="3.40.630.30">
    <property type="match status" value="1"/>
</dbReference>
<dbReference type="Pfam" id="PF13508">
    <property type="entry name" value="Acetyltransf_7"/>
    <property type="match status" value="1"/>
</dbReference>
<proteinExistence type="predicted"/>
<protein>
    <recommendedName>
        <fullName evidence="1">N-acetyltransferase domain-containing protein</fullName>
    </recommendedName>
</protein>
<dbReference type="EMBL" id="QUTH01005964">
    <property type="protein sequence ID" value="RHZ08451.1"/>
    <property type="molecule type" value="Genomic_DNA"/>
</dbReference>
<dbReference type="AlphaFoldDB" id="A0A3R6X321"/>